<dbReference type="InterPro" id="IPR022040">
    <property type="entry name" value="MKT1_N"/>
</dbReference>
<evidence type="ECO:0000256" key="3">
    <source>
        <dbReference type="SAM" id="MobiDB-lite"/>
    </source>
</evidence>
<dbReference type="Proteomes" id="UP000184330">
    <property type="component" value="Unassembled WGS sequence"/>
</dbReference>
<evidence type="ECO:0000313" key="7">
    <source>
        <dbReference type="Proteomes" id="UP000184330"/>
    </source>
</evidence>
<dbReference type="InterPro" id="IPR029060">
    <property type="entry name" value="PIN-like_dom_sf"/>
</dbReference>
<feature type="domain" description="Post-transcriptional regulator MKT1 N-terminal" evidence="5">
    <location>
        <begin position="615"/>
        <end position="703"/>
    </location>
</feature>
<feature type="region of interest" description="Disordered" evidence="3">
    <location>
        <begin position="1"/>
        <end position="48"/>
    </location>
</feature>
<evidence type="ECO:0000259" key="4">
    <source>
        <dbReference type="Pfam" id="PF12246"/>
    </source>
</evidence>
<dbReference type="GO" id="GO:0003730">
    <property type="term" value="F:mRNA 3'-UTR binding"/>
    <property type="evidence" value="ECO:0007669"/>
    <property type="project" value="TreeGrafter"/>
</dbReference>
<dbReference type="AlphaFoldDB" id="A0A1L7XJQ3"/>
<dbReference type="STRING" id="576137.A0A1L7XJQ3"/>
<organism evidence="6 7">
    <name type="scientific">Phialocephala subalpina</name>
    <dbReference type="NCBI Taxonomy" id="576137"/>
    <lineage>
        <taxon>Eukaryota</taxon>
        <taxon>Fungi</taxon>
        <taxon>Dikarya</taxon>
        <taxon>Ascomycota</taxon>
        <taxon>Pezizomycotina</taxon>
        <taxon>Leotiomycetes</taxon>
        <taxon>Helotiales</taxon>
        <taxon>Mollisiaceae</taxon>
        <taxon>Phialocephala</taxon>
        <taxon>Phialocephala fortinii species complex</taxon>
    </lineage>
</organism>
<dbReference type="InterPro" id="IPR006084">
    <property type="entry name" value="XPG/Rad2"/>
</dbReference>
<dbReference type="SUPFAM" id="SSF88723">
    <property type="entry name" value="PIN domain-like"/>
    <property type="match status" value="1"/>
</dbReference>
<dbReference type="Pfam" id="PF12247">
    <property type="entry name" value="MKT1_N"/>
    <property type="match status" value="1"/>
</dbReference>
<accession>A0A1L7XJQ3</accession>
<sequence length="1031" mass="115814">MEGKHPEGSKAHEAQAPKEENLSEDRRPSDDSVNTDDTTVDPTLLGRLHRGEVQGIPSSAAVTLPPPTQLQQIGQQFVERRDNRVVLQVTSNARELLTAPTFYPPARRPTQTTSSSAAEGVDEQLLERIQRGELSPAIPRDAAAEYFSHGDSALQSHINNIAHREQEAFVAQYFTTRPSPSAIPRNPPPMDIPYFPVQQHHPNPNVVPVQTFIPAPSIVPYGYPVAVAANQGYPHWTVDANGAKKDCYTLLVERLEREHAGTLSEEFHAYAKAQGGRMEIVLAERGVPRNFPYANLDYTVQESNFSVGATIYSMSLADLKDAVLGVEATSYLQHMLDDTPTNEPLLAALGGDPIALKAHIENDLNRWKENKMRPLFVFDGQSVVGKDEMALRQARAALTKTQKAWDMYSKNQPEEAVRAFGASGSVRAQDLYRLLQEVLDDRKLEYLIAPFSACAQLAYLDRLDEQLVDGVMGSKELLLYDIVDSMFNHPTAADWEKKQFTGIYKSELVTKLNTTPEMLADALLMVGTSFLSPFPPLQVESIISSQPYTLTDAINLLRTSDKSVTNTCVSFHDILEKRDPDWLDKYRKAKMAVKHCITVDVKGNIHIREYDNLTNDQHLYLGLQMPAELYHYLSKALIGPTIMNCFVHRDLIVLPTLDGFASDEYKKLVSRDLVPLKETTAALISSRIHRAIQHYEIVMKFWFDDSLKQTIVHRNLQPQTNQKIDPWGVKDKELKAQATKLNLTPGSLAFAILSLEDGEFRAKTFRKPDVVLEGKSEISASVLWRLLHLRNYINDQHELTSYGKALAAILKSIGPHIKNYWNARHVEEAAFLAMELIRFDILNSRNRHNDLIGGALRGSDEDKANCILIGRTACLLKLRHAPIGYTGPLSKNFLNFHSMIKAVRETDRDLLEAVLASMLLNAQAVRPNDDCGRLGRSLPLCTDVDTSLGIAVKTYLDDFFKAEWSAEERKEMTEQYVDKYLPHSVNFPEDLNVAFKFFDAVYEGVSQLGDEVSQTDKTAWENAKAYLDKRH</sequence>
<dbReference type="CDD" id="cd09858">
    <property type="entry name" value="PIN_MKT1"/>
    <property type="match status" value="1"/>
</dbReference>
<dbReference type="EMBL" id="FJOG01000029">
    <property type="protein sequence ID" value="CZR65176.1"/>
    <property type="molecule type" value="Genomic_DNA"/>
</dbReference>
<dbReference type="PANTHER" id="PTHR11081:SF32">
    <property type="entry name" value="POST-TRANSCRIPTIONAL REGULATOR MKT1"/>
    <property type="match status" value="1"/>
</dbReference>
<comment type="similarity">
    <text evidence="2">Belongs to the XPG/RAD2 endonuclease family.</text>
</comment>
<keyword evidence="1" id="KW-0810">Translation regulation</keyword>
<evidence type="ECO:0000313" key="6">
    <source>
        <dbReference type="EMBL" id="CZR65176.1"/>
    </source>
</evidence>
<evidence type="ECO:0000256" key="1">
    <source>
        <dbReference type="ARBA" id="ARBA00022845"/>
    </source>
</evidence>
<keyword evidence="7" id="KW-1185">Reference proteome</keyword>
<dbReference type="GO" id="GO:0006417">
    <property type="term" value="P:regulation of translation"/>
    <property type="evidence" value="ECO:0007669"/>
    <property type="project" value="UniProtKB-KW"/>
</dbReference>
<dbReference type="OrthoDB" id="17262at2759"/>
<name>A0A1L7XJQ3_9HELO</name>
<feature type="compositionally biased region" description="Basic and acidic residues" evidence="3">
    <location>
        <begin position="1"/>
        <end position="30"/>
    </location>
</feature>
<dbReference type="InterPro" id="IPR037314">
    <property type="entry name" value="MKT1_H3TH"/>
</dbReference>
<feature type="domain" description="Post-transcriptional regulator MKT1 C-terminal" evidence="4">
    <location>
        <begin position="785"/>
        <end position="1028"/>
    </location>
</feature>
<feature type="compositionally biased region" description="Low complexity" evidence="3">
    <location>
        <begin position="31"/>
        <end position="43"/>
    </location>
</feature>
<dbReference type="Pfam" id="PF12246">
    <property type="entry name" value="MKT1_C"/>
    <property type="match status" value="1"/>
</dbReference>
<reference evidence="6 7" key="1">
    <citation type="submission" date="2016-03" db="EMBL/GenBank/DDBJ databases">
        <authorList>
            <person name="Ploux O."/>
        </authorList>
    </citation>
    <scope>NUCLEOTIDE SEQUENCE [LARGE SCALE GENOMIC DNA]</scope>
    <source>
        <strain evidence="6 7">UAMH 11012</strain>
    </source>
</reference>
<proteinExistence type="inferred from homology"/>
<dbReference type="InterPro" id="IPR022039">
    <property type="entry name" value="MKT1_C"/>
</dbReference>
<protein>
    <submittedName>
        <fullName evidence="6">Related to MKT1 protein</fullName>
    </submittedName>
</protein>
<evidence type="ECO:0000256" key="2">
    <source>
        <dbReference type="ARBA" id="ARBA00024023"/>
    </source>
</evidence>
<gene>
    <name evidence="6" type="ORF">PAC_15076</name>
</gene>
<dbReference type="Gene3D" id="3.40.50.1010">
    <property type="entry name" value="5'-nuclease"/>
    <property type="match status" value="1"/>
</dbReference>
<dbReference type="PANTHER" id="PTHR11081">
    <property type="entry name" value="FLAP ENDONUCLEASE FAMILY MEMBER"/>
    <property type="match status" value="1"/>
</dbReference>
<dbReference type="CDD" id="cd09902">
    <property type="entry name" value="H3TH_MKT1"/>
    <property type="match status" value="1"/>
</dbReference>
<evidence type="ECO:0000259" key="5">
    <source>
        <dbReference type="Pfam" id="PF12247"/>
    </source>
</evidence>
<feature type="region of interest" description="Disordered" evidence="3">
    <location>
        <begin position="102"/>
        <end position="121"/>
    </location>
</feature>